<comment type="caution">
    <text evidence="2">The sequence shown here is derived from an EMBL/GenBank/DDBJ whole genome shotgun (WGS) entry which is preliminary data.</text>
</comment>
<keyword evidence="3" id="KW-1185">Reference proteome</keyword>
<gene>
    <name evidence="2" type="ORF">GCM10009546_53510</name>
</gene>
<evidence type="ECO:0000313" key="3">
    <source>
        <dbReference type="Proteomes" id="UP001501427"/>
    </source>
</evidence>
<evidence type="ECO:0000256" key="1">
    <source>
        <dbReference type="SAM" id="MobiDB-lite"/>
    </source>
</evidence>
<proteinExistence type="predicted"/>
<dbReference type="Proteomes" id="UP001501427">
    <property type="component" value="Unassembled WGS sequence"/>
</dbReference>
<reference evidence="3" key="1">
    <citation type="journal article" date="2019" name="Int. J. Syst. Evol. Microbiol.">
        <title>The Global Catalogue of Microorganisms (GCM) 10K type strain sequencing project: providing services to taxonomists for standard genome sequencing and annotation.</title>
        <authorList>
            <consortium name="The Broad Institute Genomics Platform"/>
            <consortium name="The Broad Institute Genome Sequencing Center for Infectious Disease"/>
            <person name="Wu L."/>
            <person name="Ma J."/>
        </authorList>
    </citation>
    <scope>NUCLEOTIDE SEQUENCE [LARGE SCALE GENOMIC DNA]</scope>
    <source>
        <strain evidence="3">JCM 10667</strain>
    </source>
</reference>
<protein>
    <submittedName>
        <fullName evidence="2">Uncharacterized protein</fullName>
    </submittedName>
</protein>
<feature type="region of interest" description="Disordered" evidence="1">
    <location>
        <begin position="72"/>
        <end position="111"/>
    </location>
</feature>
<accession>A0ABP3Q6S6</accession>
<sequence length="111" mass="11387">MPVHQGLGAHGLVGGDVVLDDGAQDRQFPVVQHRVTSFIPCHGPPIAHRGDPGASAPALLALNTPECQVYDPDGRSGVPVPTPHGRAILPVPDGAATPKDGERRRTGASPG</sequence>
<organism evidence="2 3">
    <name type="scientific">Actinomadura livida</name>
    <dbReference type="NCBI Taxonomy" id="79909"/>
    <lineage>
        <taxon>Bacteria</taxon>
        <taxon>Bacillati</taxon>
        <taxon>Actinomycetota</taxon>
        <taxon>Actinomycetes</taxon>
        <taxon>Streptosporangiales</taxon>
        <taxon>Thermomonosporaceae</taxon>
        <taxon>Actinomadura</taxon>
    </lineage>
</organism>
<name>A0ABP3Q6S6_9ACTN</name>
<dbReference type="EMBL" id="BAAAHD010000059">
    <property type="protein sequence ID" value="GAA0584496.1"/>
    <property type="molecule type" value="Genomic_DNA"/>
</dbReference>
<evidence type="ECO:0000313" key="2">
    <source>
        <dbReference type="EMBL" id="GAA0584496.1"/>
    </source>
</evidence>